<keyword evidence="9" id="KW-0443">Lipid metabolism</keyword>
<dbReference type="Pfam" id="PF10409">
    <property type="entry name" value="PTEN_C2"/>
    <property type="match status" value="1"/>
</dbReference>
<evidence type="ECO:0000256" key="11">
    <source>
        <dbReference type="ARBA" id="ARBA00034268"/>
    </source>
</evidence>
<dbReference type="FunCoup" id="A0A2J7PXJ5">
    <property type="interactions" value="1909"/>
</dbReference>
<dbReference type="EC" id="3.1.3.16" evidence="5"/>
<dbReference type="GO" id="GO:0051896">
    <property type="term" value="P:regulation of phosphatidylinositol 3-kinase/protein kinase B signal transduction"/>
    <property type="evidence" value="ECO:0007669"/>
    <property type="project" value="TreeGrafter"/>
</dbReference>
<dbReference type="GO" id="GO:0050793">
    <property type="term" value="P:regulation of developmental process"/>
    <property type="evidence" value="ECO:0007669"/>
    <property type="project" value="UniProtKB-ARBA"/>
</dbReference>
<dbReference type="GO" id="GO:0043491">
    <property type="term" value="P:phosphatidylinositol 3-kinase/protein kinase B signal transduction"/>
    <property type="evidence" value="ECO:0007669"/>
    <property type="project" value="TreeGrafter"/>
</dbReference>
<feature type="domain" description="Phosphatase tensin-type" evidence="22">
    <location>
        <begin position="87"/>
        <end position="258"/>
    </location>
</feature>
<dbReference type="PROSITE" id="PS50056">
    <property type="entry name" value="TYR_PHOSPHATASE_2"/>
    <property type="match status" value="1"/>
</dbReference>
<comment type="subcellular location">
    <subcellularLocation>
        <location evidence="1">Cytoplasm</location>
    </subcellularLocation>
</comment>
<dbReference type="GO" id="GO:0016314">
    <property type="term" value="F:phosphatidylinositol-3,4,5-trisphosphate 3-phosphatase activity"/>
    <property type="evidence" value="ECO:0007669"/>
    <property type="project" value="UniProtKB-EC"/>
</dbReference>
<dbReference type="InterPro" id="IPR014020">
    <property type="entry name" value="Tensin_C2-dom"/>
</dbReference>
<evidence type="ECO:0000259" key="23">
    <source>
        <dbReference type="PROSITE" id="PS51182"/>
    </source>
</evidence>
<reference evidence="24 25" key="1">
    <citation type="submission" date="2017-12" db="EMBL/GenBank/DDBJ databases">
        <title>Hemimetabolous genomes reveal molecular basis of termite eusociality.</title>
        <authorList>
            <person name="Harrison M.C."/>
            <person name="Jongepier E."/>
            <person name="Robertson H.M."/>
            <person name="Arning N."/>
            <person name="Bitard-Feildel T."/>
            <person name="Chao H."/>
            <person name="Childers C.P."/>
            <person name="Dinh H."/>
            <person name="Doddapaneni H."/>
            <person name="Dugan S."/>
            <person name="Gowin J."/>
            <person name="Greiner C."/>
            <person name="Han Y."/>
            <person name="Hu H."/>
            <person name="Hughes D.S.T."/>
            <person name="Huylmans A.-K."/>
            <person name="Kemena C."/>
            <person name="Kremer L.P.M."/>
            <person name="Lee S.L."/>
            <person name="Lopez-Ezquerra A."/>
            <person name="Mallet L."/>
            <person name="Monroy-Kuhn J.M."/>
            <person name="Moser A."/>
            <person name="Murali S.C."/>
            <person name="Muzny D.M."/>
            <person name="Otani S."/>
            <person name="Piulachs M.-D."/>
            <person name="Poelchau M."/>
            <person name="Qu J."/>
            <person name="Schaub F."/>
            <person name="Wada-Katsumata A."/>
            <person name="Worley K.C."/>
            <person name="Xie Q."/>
            <person name="Ylla G."/>
            <person name="Poulsen M."/>
            <person name="Gibbs R.A."/>
            <person name="Schal C."/>
            <person name="Richards S."/>
            <person name="Belles X."/>
            <person name="Korb J."/>
            <person name="Bornberg-Bauer E."/>
        </authorList>
    </citation>
    <scope>NUCLEOTIDE SEQUENCE [LARGE SCALE GENOMIC DNA]</scope>
    <source>
        <tissue evidence="24">Whole body</tissue>
    </source>
</reference>
<evidence type="ECO:0000256" key="12">
    <source>
        <dbReference type="ARBA" id="ARBA00034338"/>
    </source>
</evidence>
<feature type="compositionally biased region" description="Acidic residues" evidence="20">
    <location>
        <begin position="487"/>
        <end position="498"/>
    </location>
</feature>
<dbReference type="InterPro" id="IPR016130">
    <property type="entry name" value="Tyr_Pase_AS"/>
</dbReference>
<keyword evidence="7" id="KW-0378">Hydrolase</keyword>
<keyword evidence="6" id="KW-0963">Cytoplasm</keyword>
<comment type="catalytic activity">
    <reaction evidence="14">
        <text>a 1,2-diacyl-sn-glycero-3-phospho-(1D-myo-inositol-3,4,5-trisphosphate) + H2O = a 1,2-diacyl-sn-glycero-3-phospho-(1D-myo-inositol-4,5-bisphosphate) + phosphate</text>
        <dbReference type="Rhea" id="RHEA:25017"/>
        <dbReference type="ChEBI" id="CHEBI:15377"/>
        <dbReference type="ChEBI" id="CHEBI:43474"/>
        <dbReference type="ChEBI" id="CHEBI:57836"/>
        <dbReference type="ChEBI" id="CHEBI:58456"/>
        <dbReference type="EC" id="3.1.3.67"/>
    </reaction>
    <physiologicalReaction direction="left-to-right" evidence="14">
        <dbReference type="Rhea" id="RHEA:25018"/>
    </physiologicalReaction>
</comment>
<dbReference type="EMBL" id="NEVH01020856">
    <property type="protein sequence ID" value="PNF21053.1"/>
    <property type="molecule type" value="Genomic_DNA"/>
</dbReference>
<dbReference type="CDD" id="cd14509">
    <property type="entry name" value="PTP_PTEN"/>
    <property type="match status" value="1"/>
</dbReference>
<comment type="caution">
    <text evidence="24">The sequence shown here is derived from an EMBL/GenBank/DDBJ whole genome shotgun (WGS) entry which is preliminary data.</text>
</comment>
<dbReference type="GO" id="GO:0004725">
    <property type="term" value="F:protein tyrosine phosphatase activity"/>
    <property type="evidence" value="ECO:0007669"/>
    <property type="project" value="UniProtKB-EC"/>
</dbReference>
<evidence type="ECO:0000256" key="7">
    <source>
        <dbReference type="ARBA" id="ARBA00022801"/>
    </source>
</evidence>
<evidence type="ECO:0000256" key="5">
    <source>
        <dbReference type="ARBA" id="ARBA00013081"/>
    </source>
</evidence>
<evidence type="ECO:0000256" key="1">
    <source>
        <dbReference type="ARBA" id="ARBA00004496"/>
    </source>
</evidence>
<dbReference type="EC" id="3.1.3.67" evidence="3"/>
<feature type="compositionally biased region" description="Low complexity" evidence="20">
    <location>
        <begin position="475"/>
        <end position="486"/>
    </location>
</feature>
<dbReference type="FunFam" id="3.90.190.10:FF:000029">
    <property type="entry name" value="Phosphatidylinositol 3,4,5-trisphosphate 3-phosphatase and dual-specificity protein phosphatase PTEN"/>
    <property type="match status" value="1"/>
</dbReference>
<dbReference type="GO" id="GO:0042995">
    <property type="term" value="C:cell projection"/>
    <property type="evidence" value="ECO:0007669"/>
    <property type="project" value="TreeGrafter"/>
</dbReference>
<dbReference type="SUPFAM" id="SSF49562">
    <property type="entry name" value="C2 domain (Calcium/lipid-binding domain, CaLB)"/>
    <property type="match status" value="1"/>
</dbReference>
<dbReference type="Pfam" id="PF22784">
    <property type="entry name" value="PTP-SAK"/>
    <property type="match status" value="1"/>
</dbReference>
<dbReference type="InterPro" id="IPR045101">
    <property type="entry name" value="PTP_PTEN"/>
</dbReference>
<dbReference type="SMART" id="SM01326">
    <property type="entry name" value="PTEN_C2"/>
    <property type="match status" value="1"/>
</dbReference>
<dbReference type="InParanoid" id="A0A2J7PXJ5"/>
<dbReference type="Gene3D" id="2.60.40.1110">
    <property type="match status" value="1"/>
</dbReference>
<evidence type="ECO:0000313" key="25">
    <source>
        <dbReference type="Proteomes" id="UP000235965"/>
    </source>
</evidence>
<comment type="similarity">
    <text evidence="2">Belongs to the PTEN phosphatase protein family.</text>
</comment>
<dbReference type="GO" id="GO:0005886">
    <property type="term" value="C:plasma membrane"/>
    <property type="evidence" value="ECO:0007669"/>
    <property type="project" value="TreeGrafter"/>
</dbReference>
<dbReference type="GO" id="GO:0005829">
    <property type="term" value="C:cytosol"/>
    <property type="evidence" value="ECO:0007669"/>
    <property type="project" value="TreeGrafter"/>
</dbReference>
<dbReference type="GO" id="GO:0048870">
    <property type="term" value="P:cell motility"/>
    <property type="evidence" value="ECO:0007669"/>
    <property type="project" value="TreeGrafter"/>
</dbReference>
<proteinExistence type="inferred from homology"/>
<evidence type="ECO:0000259" key="21">
    <source>
        <dbReference type="PROSITE" id="PS50056"/>
    </source>
</evidence>
<dbReference type="PROSITE" id="PS51181">
    <property type="entry name" value="PPASE_TENSIN"/>
    <property type="match status" value="1"/>
</dbReference>
<dbReference type="AlphaFoldDB" id="A0A2J7PXJ5"/>
<evidence type="ECO:0000256" key="6">
    <source>
        <dbReference type="ARBA" id="ARBA00022490"/>
    </source>
</evidence>
<dbReference type="GO" id="GO:0008285">
    <property type="term" value="P:negative regulation of cell population proliferation"/>
    <property type="evidence" value="ECO:0007669"/>
    <property type="project" value="TreeGrafter"/>
</dbReference>
<feature type="domain" description="Tyrosine specific protein phosphatases" evidence="21">
    <location>
        <begin position="195"/>
        <end position="246"/>
    </location>
</feature>
<evidence type="ECO:0000256" key="8">
    <source>
        <dbReference type="ARBA" id="ARBA00022912"/>
    </source>
</evidence>
<comment type="catalytic activity">
    <reaction evidence="11">
        <text>1,2-dioctanoyl-sn-glycero-3-phospho-(1D-myo-inositol-3,4,5-trisphosphate) + H2O = 1,2-dioctanoyl-sn-glycero-3-phospho-(1D-myo-inositol-4,5-bisphosphate) + phosphate</text>
        <dbReference type="Rhea" id="RHEA:43552"/>
        <dbReference type="ChEBI" id="CHEBI:15377"/>
        <dbReference type="ChEBI" id="CHEBI:43474"/>
        <dbReference type="ChEBI" id="CHEBI:83416"/>
        <dbReference type="ChEBI" id="CHEBI:83419"/>
    </reaction>
    <physiologicalReaction direction="left-to-right" evidence="11">
        <dbReference type="Rhea" id="RHEA:43553"/>
    </physiologicalReaction>
</comment>
<evidence type="ECO:0000256" key="4">
    <source>
        <dbReference type="ARBA" id="ARBA00013064"/>
    </source>
</evidence>
<dbReference type="PROSITE" id="PS00383">
    <property type="entry name" value="TYR_PHOSPHATASE_1"/>
    <property type="match status" value="1"/>
</dbReference>
<evidence type="ECO:0000313" key="24">
    <source>
        <dbReference type="EMBL" id="PNF21053.1"/>
    </source>
</evidence>
<dbReference type="STRING" id="105785.A0A2J7PXJ5"/>
<dbReference type="GO" id="GO:0046856">
    <property type="term" value="P:phosphatidylinositol dephosphorylation"/>
    <property type="evidence" value="ECO:0007669"/>
    <property type="project" value="TreeGrafter"/>
</dbReference>
<evidence type="ECO:0000256" key="10">
    <source>
        <dbReference type="ARBA" id="ARBA00034256"/>
    </source>
</evidence>
<evidence type="ECO:0000256" key="18">
    <source>
        <dbReference type="ARBA" id="ARBA00048832"/>
    </source>
</evidence>
<comment type="catalytic activity">
    <reaction evidence="18">
        <text>O-phospho-L-threonyl-[protein] + H2O = L-threonyl-[protein] + phosphate</text>
        <dbReference type="Rhea" id="RHEA:47004"/>
        <dbReference type="Rhea" id="RHEA-COMP:11060"/>
        <dbReference type="Rhea" id="RHEA-COMP:11605"/>
        <dbReference type="ChEBI" id="CHEBI:15377"/>
        <dbReference type="ChEBI" id="CHEBI:30013"/>
        <dbReference type="ChEBI" id="CHEBI:43474"/>
        <dbReference type="ChEBI" id="CHEBI:61977"/>
        <dbReference type="EC" id="3.1.3.16"/>
    </reaction>
    <physiologicalReaction direction="left-to-right" evidence="18">
        <dbReference type="Rhea" id="RHEA:47005"/>
    </physiologicalReaction>
</comment>
<dbReference type="InterPro" id="IPR035892">
    <property type="entry name" value="C2_domain_sf"/>
</dbReference>
<dbReference type="PANTHER" id="PTHR12305:SF81">
    <property type="entry name" value="PHOSPHATIDYLINOSITOL 3,4,5-TRISPHOSPHATE 3-PHOSPHATASE AND DUAL-SPECIFICITY PROTEIN PHOSPHATASE PTEN"/>
    <property type="match status" value="1"/>
</dbReference>
<comment type="catalytic activity">
    <reaction evidence="17">
        <text>O-phospho-L-seryl-[protein] + H2O = L-seryl-[protein] + phosphate</text>
        <dbReference type="Rhea" id="RHEA:20629"/>
        <dbReference type="Rhea" id="RHEA-COMP:9863"/>
        <dbReference type="Rhea" id="RHEA-COMP:11604"/>
        <dbReference type="ChEBI" id="CHEBI:15377"/>
        <dbReference type="ChEBI" id="CHEBI:29999"/>
        <dbReference type="ChEBI" id="CHEBI:43474"/>
        <dbReference type="ChEBI" id="CHEBI:83421"/>
        <dbReference type="EC" id="3.1.3.16"/>
    </reaction>
    <physiologicalReaction direction="left-to-right" evidence="17">
        <dbReference type="Rhea" id="RHEA:20630"/>
    </physiologicalReaction>
</comment>
<evidence type="ECO:0000256" key="13">
    <source>
        <dbReference type="ARBA" id="ARBA00043734"/>
    </source>
</evidence>
<comment type="catalytic activity">
    <reaction evidence="15">
        <text>1D-myo-inositol 1,3,4,5,6-pentakisphosphate + H2O = 1D-myo-inositol 1,4,5,6-tetrakisphosphate + phosphate</text>
        <dbReference type="Rhea" id="RHEA:77143"/>
        <dbReference type="ChEBI" id="CHEBI:15377"/>
        <dbReference type="ChEBI" id="CHEBI:43474"/>
        <dbReference type="ChEBI" id="CHEBI:57627"/>
        <dbReference type="ChEBI" id="CHEBI:57733"/>
    </reaction>
    <physiologicalReaction direction="left-to-right" evidence="15">
        <dbReference type="Rhea" id="RHEA:77144"/>
    </physiologicalReaction>
</comment>
<dbReference type="InterPro" id="IPR051281">
    <property type="entry name" value="Dual-spec_lipid-protein_phosph"/>
</dbReference>
<comment type="catalytic activity">
    <reaction evidence="13">
        <text>1D-myo-inositol 1,3,4,5-tetrakisphosphate + H2O = 1D-myo-inositol 1,4,5-trisphosphate + phosphate</text>
        <dbReference type="Rhea" id="RHEA:77155"/>
        <dbReference type="ChEBI" id="CHEBI:15377"/>
        <dbReference type="ChEBI" id="CHEBI:43474"/>
        <dbReference type="ChEBI" id="CHEBI:57895"/>
        <dbReference type="ChEBI" id="CHEBI:203600"/>
    </reaction>
    <physiologicalReaction direction="left-to-right" evidence="13">
        <dbReference type="Rhea" id="RHEA:77156"/>
    </physiologicalReaction>
</comment>
<dbReference type="InterPro" id="IPR057023">
    <property type="entry name" value="PTP-SAK"/>
</dbReference>
<evidence type="ECO:0000256" key="17">
    <source>
        <dbReference type="ARBA" id="ARBA00047986"/>
    </source>
</evidence>
<dbReference type="GO" id="GO:0005634">
    <property type="term" value="C:nucleus"/>
    <property type="evidence" value="ECO:0007669"/>
    <property type="project" value="TreeGrafter"/>
</dbReference>
<dbReference type="EC" id="3.1.3.48" evidence="4"/>
<name>A0A2J7PXJ5_9NEOP</name>
<evidence type="ECO:0000256" key="14">
    <source>
        <dbReference type="ARBA" id="ARBA00043760"/>
    </source>
</evidence>
<evidence type="ECO:0000256" key="2">
    <source>
        <dbReference type="ARBA" id="ARBA00007881"/>
    </source>
</evidence>
<evidence type="ECO:0000259" key="22">
    <source>
        <dbReference type="PROSITE" id="PS51181"/>
    </source>
</evidence>
<accession>A0A2J7PXJ5</accession>
<dbReference type="InterPro" id="IPR029021">
    <property type="entry name" value="Prot-tyrosine_phosphatase-like"/>
</dbReference>
<evidence type="ECO:0000256" key="9">
    <source>
        <dbReference type="ARBA" id="ARBA00023098"/>
    </source>
</evidence>
<dbReference type="PANTHER" id="PTHR12305">
    <property type="entry name" value="PHOSPHATASE WITH HOMOLOGY TO TENSIN"/>
    <property type="match status" value="1"/>
</dbReference>
<protein>
    <recommendedName>
        <fullName evidence="12">Phosphatidylinositol 3,4,5-trisphosphate 3-phosphatase and dual-specificity protein phosphatase PTEN</fullName>
        <ecNumber evidence="5">3.1.3.16</ecNumber>
        <ecNumber evidence="4">3.1.3.48</ecNumber>
        <ecNumber evidence="3">3.1.3.67</ecNumber>
    </recommendedName>
    <alternativeName>
        <fullName evidence="16">Inositol polyphosphate 3-phosphatase</fullName>
    </alternativeName>
</protein>
<keyword evidence="25" id="KW-1185">Reference proteome</keyword>
<keyword evidence="8" id="KW-0904">Protein phosphatase</keyword>
<evidence type="ECO:0000256" key="15">
    <source>
        <dbReference type="ARBA" id="ARBA00043762"/>
    </source>
</evidence>
<evidence type="ECO:0000256" key="20">
    <source>
        <dbReference type="SAM" id="MobiDB-lite"/>
    </source>
</evidence>
<dbReference type="Gene3D" id="3.90.190.10">
    <property type="entry name" value="Protein tyrosine phosphatase superfamily"/>
    <property type="match status" value="1"/>
</dbReference>
<feature type="region of interest" description="Disordered" evidence="20">
    <location>
        <begin position="468"/>
        <end position="502"/>
    </location>
</feature>
<dbReference type="SUPFAM" id="SSF52799">
    <property type="entry name" value="(Phosphotyrosine protein) phosphatases II"/>
    <property type="match status" value="1"/>
</dbReference>
<comment type="catalytic activity">
    <reaction evidence="10">
        <text>1,2-dihexadecanoyl-sn-glycero-3-phospho-(1D-myo-inositol-3,4,5-trisphosphate) + H2O = 1,2-dihexadecanoyl-sn-glycero-3-phospho-(1D-myo-inositol-4,5-bisphosphate) + phosphate</text>
        <dbReference type="Rhea" id="RHEA:43560"/>
        <dbReference type="ChEBI" id="CHEBI:15377"/>
        <dbReference type="ChEBI" id="CHEBI:43474"/>
        <dbReference type="ChEBI" id="CHEBI:83420"/>
        <dbReference type="ChEBI" id="CHEBI:83423"/>
    </reaction>
    <physiologicalReaction direction="left-to-right" evidence="10">
        <dbReference type="Rhea" id="RHEA:43561"/>
    </physiologicalReaction>
</comment>
<comment type="catalytic activity">
    <reaction evidence="19">
        <text>O-phospho-L-tyrosyl-[protein] + H2O = L-tyrosyl-[protein] + phosphate</text>
        <dbReference type="Rhea" id="RHEA:10684"/>
        <dbReference type="Rhea" id="RHEA-COMP:10136"/>
        <dbReference type="Rhea" id="RHEA-COMP:20101"/>
        <dbReference type="ChEBI" id="CHEBI:15377"/>
        <dbReference type="ChEBI" id="CHEBI:43474"/>
        <dbReference type="ChEBI" id="CHEBI:46858"/>
        <dbReference type="ChEBI" id="CHEBI:61978"/>
        <dbReference type="EC" id="3.1.3.48"/>
    </reaction>
    <physiologicalReaction direction="left-to-right" evidence="19">
        <dbReference type="Rhea" id="RHEA:10685"/>
    </physiologicalReaction>
</comment>
<dbReference type="Proteomes" id="UP000235965">
    <property type="component" value="Unassembled WGS sequence"/>
</dbReference>
<evidence type="ECO:0000256" key="16">
    <source>
        <dbReference type="ARBA" id="ARBA00044309"/>
    </source>
</evidence>
<dbReference type="GO" id="GO:0004722">
    <property type="term" value="F:protein serine/threonine phosphatase activity"/>
    <property type="evidence" value="ECO:0007669"/>
    <property type="project" value="UniProtKB-EC"/>
</dbReference>
<evidence type="ECO:0000256" key="3">
    <source>
        <dbReference type="ARBA" id="ARBA00013015"/>
    </source>
</evidence>
<feature type="domain" description="C2 tensin-type" evidence="23">
    <location>
        <begin position="263"/>
        <end position="447"/>
    </location>
</feature>
<dbReference type="InterPro" id="IPR029023">
    <property type="entry name" value="Tensin_phosphatase"/>
</dbReference>
<sequence length="527" mass="60288">MRWKLCSGFFMGLCFSCRKSRLNSVKSEHFSASATPLHVCVEEQREPELGSSSKEICQYTSYIRMANTMSNMKMTNPIKGLVSKRRKRYTQDGFNLDLTYIRANLIAMGFPAEKLEGVYRNHIDDVVKLLEAKHKDHYKIYNLCSERSYDVTKFQQRVAIYPFDDHNPPKMELIGPFCTDVHNWLSEDHRNVAAVHCKAGKGRTGVMVCCYMLHSRQFPTANEALNFYGQARTHDRKGVTIPSQRRYVGYYASLVQEQLNYHPVTLLIKEIHLEPMPTLNGGQACLQLVISESSKKVFSSPVYEVKKGSPSFHISLDQCIPLQGDIKVEFFNKPKMKRKEKLFHFWFNTFFVREEVQVPEAPVNGNEDMGMVPPPERSSRAMSCDEQSHVPPLNIRQPRTGSLASLEPNMKMLVLQLDKWGLDDAHKDKQNKIYTSDFKVSLFLHRVPTELGSGTPMEQCWSCARQSTKCQDTPSGSSGNDSSQSDTAEEEEEEDGWESVDSAERRVGRYRLLSDPDFRHSGQLFQS</sequence>
<organism evidence="24 25">
    <name type="scientific">Cryptotermes secundus</name>
    <dbReference type="NCBI Taxonomy" id="105785"/>
    <lineage>
        <taxon>Eukaryota</taxon>
        <taxon>Metazoa</taxon>
        <taxon>Ecdysozoa</taxon>
        <taxon>Arthropoda</taxon>
        <taxon>Hexapoda</taxon>
        <taxon>Insecta</taxon>
        <taxon>Pterygota</taxon>
        <taxon>Neoptera</taxon>
        <taxon>Polyneoptera</taxon>
        <taxon>Dictyoptera</taxon>
        <taxon>Blattodea</taxon>
        <taxon>Blattoidea</taxon>
        <taxon>Termitoidae</taxon>
        <taxon>Kalotermitidae</taxon>
        <taxon>Cryptotermitinae</taxon>
        <taxon>Cryptotermes</taxon>
    </lineage>
</organism>
<dbReference type="InterPro" id="IPR000387">
    <property type="entry name" value="Tyr_Pase_dom"/>
</dbReference>
<dbReference type="OrthoDB" id="16692at2759"/>
<gene>
    <name evidence="24" type="primary">PTEN_1</name>
    <name evidence="24" type="ORF">B7P43_G07534</name>
</gene>
<dbReference type="PROSITE" id="PS51182">
    <property type="entry name" value="C2_TENSIN"/>
    <property type="match status" value="1"/>
</dbReference>
<evidence type="ECO:0000256" key="19">
    <source>
        <dbReference type="ARBA" id="ARBA00051341"/>
    </source>
</evidence>